<dbReference type="SUPFAM" id="SSF56425">
    <property type="entry name" value="Succinate dehydrogenase/fumarate reductase flavoprotein, catalytic domain"/>
    <property type="match status" value="1"/>
</dbReference>
<comment type="cofactor">
    <cofactor evidence="8">
        <name>FMN</name>
        <dbReference type="ChEBI" id="CHEBI:58210"/>
    </cofactor>
    <text evidence="8">Binds 1 or 2 FMN covalently per subunit.</text>
</comment>
<comment type="caution">
    <text evidence="10">The sequence shown here is derived from an EMBL/GenBank/DDBJ whole genome shotgun (WGS) entry which is preliminary data.</text>
</comment>
<evidence type="ECO:0000256" key="8">
    <source>
        <dbReference type="RuleBase" id="RU366062"/>
    </source>
</evidence>
<evidence type="ECO:0000256" key="3">
    <source>
        <dbReference type="ARBA" id="ARBA00015872"/>
    </source>
</evidence>
<feature type="domain" description="FMN-binding" evidence="9">
    <location>
        <begin position="40"/>
        <end position="114"/>
    </location>
</feature>
<dbReference type="AlphaFoldDB" id="A0A4R7Z268"/>
<dbReference type="Gene3D" id="3.90.700.10">
    <property type="entry name" value="Succinate dehydrogenase/fumarate reductase flavoprotein, catalytic domain"/>
    <property type="match status" value="1"/>
</dbReference>
<protein>
    <recommendedName>
        <fullName evidence="3 8">Urocanate reductase</fullName>
        <ecNumber evidence="2 8">1.3.99.33</ecNumber>
    </recommendedName>
</protein>
<organism evidence="10 11">
    <name type="scientific">Halanaerobium saccharolyticum</name>
    <dbReference type="NCBI Taxonomy" id="43595"/>
    <lineage>
        <taxon>Bacteria</taxon>
        <taxon>Bacillati</taxon>
        <taxon>Bacillota</taxon>
        <taxon>Clostridia</taxon>
        <taxon>Halanaerobiales</taxon>
        <taxon>Halanaerobiaceae</taxon>
        <taxon>Halanaerobium</taxon>
    </lineage>
</organism>
<dbReference type="PANTHER" id="PTHR43400">
    <property type="entry name" value="FUMARATE REDUCTASE"/>
    <property type="match status" value="1"/>
</dbReference>
<feature type="signal peptide" evidence="8">
    <location>
        <begin position="1"/>
        <end position="24"/>
    </location>
</feature>
<accession>A0A4R7Z268</accession>
<gene>
    <name evidence="10" type="ORF">C8C77_11949</name>
</gene>
<evidence type="ECO:0000313" key="11">
    <source>
        <dbReference type="Proteomes" id="UP000294697"/>
    </source>
</evidence>
<dbReference type="InterPro" id="IPR007329">
    <property type="entry name" value="FMN-bd"/>
</dbReference>
<keyword evidence="5 8" id="KW-0274">FAD</keyword>
<evidence type="ECO:0000256" key="2">
    <source>
        <dbReference type="ARBA" id="ARBA00013137"/>
    </source>
</evidence>
<dbReference type="GO" id="GO:0010181">
    <property type="term" value="F:FMN binding"/>
    <property type="evidence" value="ECO:0007669"/>
    <property type="project" value="InterPro"/>
</dbReference>
<dbReference type="RefSeq" id="WP_111572768.1">
    <property type="nucleotide sequence ID" value="NZ_QLME01000018.1"/>
</dbReference>
<comment type="similarity">
    <text evidence="1 8">Belongs to the FAD-dependent oxidoreductase 2 family. FRD/SDH subfamily.</text>
</comment>
<dbReference type="Pfam" id="PF00890">
    <property type="entry name" value="FAD_binding_2"/>
    <property type="match status" value="1"/>
</dbReference>
<dbReference type="GO" id="GO:0016020">
    <property type="term" value="C:membrane"/>
    <property type="evidence" value="ECO:0007669"/>
    <property type="project" value="InterPro"/>
</dbReference>
<dbReference type="NCBIfam" id="TIGR01813">
    <property type="entry name" value="flavo_cyto_c"/>
    <property type="match status" value="1"/>
</dbReference>
<dbReference type="InterPro" id="IPR003953">
    <property type="entry name" value="FAD-dep_OxRdtase_2_FAD-bd"/>
</dbReference>
<dbReference type="Proteomes" id="UP000294697">
    <property type="component" value="Unassembled WGS sequence"/>
</dbReference>
<dbReference type="InterPro" id="IPR036188">
    <property type="entry name" value="FAD/NAD-bd_sf"/>
</dbReference>
<keyword evidence="8" id="KW-0732">Signal</keyword>
<evidence type="ECO:0000256" key="5">
    <source>
        <dbReference type="ARBA" id="ARBA00022827"/>
    </source>
</evidence>
<keyword evidence="6 8" id="KW-0560">Oxidoreductase</keyword>
<dbReference type="Pfam" id="PF04205">
    <property type="entry name" value="FMN_bind"/>
    <property type="match status" value="1"/>
</dbReference>
<evidence type="ECO:0000313" key="10">
    <source>
        <dbReference type="EMBL" id="TDW01685.1"/>
    </source>
</evidence>
<comment type="cofactor">
    <cofactor evidence="8">
        <name>FAD</name>
        <dbReference type="ChEBI" id="CHEBI:57692"/>
    </cofactor>
    <text evidence="8">Binds 1 FAD per subunit.</text>
</comment>
<dbReference type="PANTHER" id="PTHR43400:SF7">
    <property type="entry name" value="FAD-DEPENDENT OXIDOREDUCTASE 2 FAD BINDING DOMAIN-CONTAINING PROTEIN"/>
    <property type="match status" value="1"/>
</dbReference>
<dbReference type="Gene3D" id="3.90.1010.20">
    <property type="match status" value="1"/>
</dbReference>
<proteinExistence type="inferred from homology"/>
<evidence type="ECO:0000256" key="4">
    <source>
        <dbReference type="ARBA" id="ARBA00022630"/>
    </source>
</evidence>
<dbReference type="Gene3D" id="3.50.50.60">
    <property type="entry name" value="FAD/NAD(P)-binding domain"/>
    <property type="match status" value="1"/>
</dbReference>
<dbReference type="SUPFAM" id="SSF51905">
    <property type="entry name" value="FAD/NAD(P)-binding domain"/>
    <property type="match status" value="1"/>
</dbReference>
<dbReference type="InterPro" id="IPR027477">
    <property type="entry name" value="Succ_DH/fumarate_Rdtase_cat_sf"/>
</dbReference>
<dbReference type="GO" id="GO:0033765">
    <property type="term" value="F:steroid dehydrogenase activity, acting on the CH-CH group of donors"/>
    <property type="evidence" value="ECO:0007669"/>
    <property type="project" value="UniProtKB-ARBA"/>
</dbReference>
<sequence length="590" mass="63021">MKKLSIILFSVMLTLSLLVTPAGAAVMSLEAGTYSGNGEGMNGTIEVKVTVAKDEITNIEVVSENETDGMTDAVFEKIPEDILAYQSLAVDAVSGATFASKGLLAAVTDALKKAGADVDFLKNKKIEKKAAKKIEDRTTNVVVIGGGNAGLAAAVTASDQGADVILLEKMPMLGGNSIRAGGAYNAVDPERQKEQGIEDSVERHFYHTYTGGDKEGKIKLIYTLVDNANKGIDWLESMGMGFEDEIFTVLGALWPRSHAPSEPVGNGFINTMRDQAEKNGVEILLNTKAEELITEDGRVVGVKASTEDGNFEIRASQGVVMAAGGFAANVEMRKKYNPLLDEKTKTTNHPGATGDGIVMAEKVDADLVGMEYIQSLPLGDPKTGSLKGWAGMSVENYIFVNKNGERFVSESDRRDVMTNALIDQPDSFMYIVCDAHSMPAGSKNSFNETIEELVAKGKTLKAMTIKGLAEKMNVDPEAFAQTIEKYNKAVETGDDEFGKTLFDKKLNKPPYYASPRVPTAHHTMGGIKINSDTQVIDTDGNVIPGFFAAGEVTGGIHGTNRLGGNALPDTIVFGRIAGEAVVKNSPAEIK</sequence>
<evidence type="ECO:0000259" key="9">
    <source>
        <dbReference type="SMART" id="SM00900"/>
    </source>
</evidence>
<feature type="chain" id="PRO_5022253730" description="Urocanate reductase" evidence="8">
    <location>
        <begin position="25"/>
        <end position="590"/>
    </location>
</feature>
<dbReference type="OrthoDB" id="9806724at2"/>
<dbReference type="EMBL" id="SODA01000019">
    <property type="protein sequence ID" value="TDW01685.1"/>
    <property type="molecule type" value="Genomic_DNA"/>
</dbReference>
<comment type="catalytic activity">
    <reaction evidence="7 8">
        <text>dihydrourocanate + A = urocanate + AH2</text>
        <dbReference type="Rhea" id="RHEA:36059"/>
        <dbReference type="ChEBI" id="CHEBI:13193"/>
        <dbReference type="ChEBI" id="CHEBI:17499"/>
        <dbReference type="ChEBI" id="CHEBI:27247"/>
        <dbReference type="ChEBI" id="CHEBI:72991"/>
        <dbReference type="EC" id="1.3.99.33"/>
    </reaction>
</comment>
<reference evidence="10 11" key="1">
    <citation type="submission" date="2019-03" db="EMBL/GenBank/DDBJ databases">
        <title>Subsurface microbial communities from deep shales in Ohio and West Virginia, USA.</title>
        <authorList>
            <person name="Wrighton K."/>
        </authorList>
    </citation>
    <scope>NUCLEOTIDE SEQUENCE [LARGE SCALE GENOMIC DNA]</scope>
    <source>
        <strain evidence="10 11">MSL9.2</strain>
    </source>
</reference>
<evidence type="ECO:0000256" key="6">
    <source>
        <dbReference type="ARBA" id="ARBA00023002"/>
    </source>
</evidence>
<dbReference type="InterPro" id="IPR050315">
    <property type="entry name" value="FAD-oxidoreductase_2"/>
</dbReference>
<evidence type="ECO:0000256" key="1">
    <source>
        <dbReference type="ARBA" id="ARBA00008040"/>
    </source>
</evidence>
<keyword evidence="4 8" id="KW-0285">Flavoprotein</keyword>
<name>A0A4R7Z268_9FIRM</name>
<dbReference type="InterPro" id="IPR010960">
    <property type="entry name" value="Flavocytochrome_c"/>
</dbReference>
<dbReference type="SMART" id="SM00900">
    <property type="entry name" value="FMN_bind"/>
    <property type="match status" value="1"/>
</dbReference>
<dbReference type="PRINTS" id="PR00368">
    <property type="entry name" value="FADPNR"/>
</dbReference>
<evidence type="ECO:0000256" key="7">
    <source>
        <dbReference type="ARBA" id="ARBA00049922"/>
    </source>
</evidence>
<dbReference type="EC" id="1.3.99.33" evidence="2 8"/>